<sequence length="212" mass="22769">MMNATGEQLEPDAPEAGRGGRPDAVHASPLGGMIRRLRKEKSLSLKQLSLRSGISIGMLSQVERDVSNPSVRVLSAICQALDAPLSVFFEPVAAGAEELDFVRRAEQRPVLQLGYLNKELLSAKSAHNLQLMILHVDRGGSSGEGLLSYPAEKGGMVLKGEIVLQVGGREAHLRAGDSFAFGASVPHAFRHTGEEPAEVFWIIAPISIDKQL</sequence>
<evidence type="ECO:0000256" key="1">
    <source>
        <dbReference type="ARBA" id="ARBA00023125"/>
    </source>
</evidence>
<dbReference type="AlphaFoldDB" id="A0A561Q7X0"/>
<dbReference type="SMART" id="SM00530">
    <property type="entry name" value="HTH_XRE"/>
    <property type="match status" value="1"/>
</dbReference>
<keyword evidence="1" id="KW-0238">DNA-binding</keyword>
<dbReference type="Pfam" id="PF07883">
    <property type="entry name" value="Cupin_2"/>
    <property type="match status" value="1"/>
</dbReference>
<dbReference type="GO" id="GO:0005829">
    <property type="term" value="C:cytosol"/>
    <property type="evidence" value="ECO:0007669"/>
    <property type="project" value="TreeGrafter"/>
</dbReference>
<dbReference type="InterPro" id="IPR050807">
    <property type="entry name" value="TransReg_Diox_bact_type"/>
</dbReference>
<evidence type="ECO:0000313" key="4">
    <source>
        <dbReference type="EMBL" id="TWF46437.1"/>
    </source>
</evidence>
<dbReference type="PROSITE" id="PS50943">
    <property type="entry name" value="HTH_CROC1"/>
    <property type="match status" value="1"/>
</dbReference>
<dbReference type="CDD" id="cd02209">
    <property type="entry name" value="cupin_XRE_C"/>
    <property type="match status" value="1"/>
</dbReference>
<evidence type="ECO:0000256" key="2">
    <source>
        <dbReference type="SAM" id="MobiDB-lite"/>
    </source>
</evidence>
<dbReference type="SUPFAM" id="SSF51182">
    <property type="entry name" value="RmlC-like cupins"/>
    <property type="match status" value="1"/>
</dbReference>
<dbReference type="InterPro" id="IPR001387">
    <property type="entry name" value="Cro/C1-type_HTH"/>
</dbReference>
<dbReference type="GO" id="GO:0003677">
    <property type="term" value="F:DNA binding"/>
    <property type="evidence" value="ECO:0007669"/>
    <property type="project" value="UniProtKB-KW"/>
</dbReference>
<name>A0A561Q7X0_9HYPH</name>
<protein>
    <submittedName>
        <fullName evidence="4">XRE family transcriptional regulator</fullName>
    </submittedName>
</protein>
<dbReference type="PANTHER" id="PTHR46797">
    <property type="entry name" value="HTH-TYPE TRANSCRIPTIONAL REGULATOR"/>
    <property type="match status" value="1"/>
</dbReference>
<dbReference type="Gene3D" id="1.10.260.40">
    <property type="entry name" value="lambda repressor-like DNA-binding domains"/>
    <property type="match status" value="1"/>
</dbReference>
<proteinExistence type="predicted"/>
<feature type="region of interest" description="Disordered" evidence="2">
    <location>
        <begin position="1"/>
        <end position="31"/>
    </location>
</feature>
<keyword evidence="5" id="KW-1185">Reference proteome</keyword>
<dbReference type="SUPFAM" id="SSF47413">
    <property type="entry name" value="lambda repressor-like DNA-binding domains"/>
    <property type="match status" value="1"/>
</dbReference>
<evidence type="ECO:0000313" key="5">
    <source>
        <dbReference type="Proteomes" id="UP000320653"/>
    </source>
</evidence>
<gene>
    <name evidence="4" type="ORF">FHW37_1146</name>
</gene>
<feature type="domain" description="HTH cro/C1-type" evidence="3">
    <location>
        <begin position="34"/>
        <end position="88"/>
    </location>
</feature>
<dbReference type="GO" id="GO:0003700">
    <property type="term" value="F:DNA-binding transcription factor activity"/>
    <property type="evidence" value="ECO:0007669"/>
    <property type="project" value="TreeGrafter"/>
</dbReference>
<dbReference type="EMBL" id="VIWP01000014">
    <property type="protein sequence ID" value="TWF46437.1"/>
    <property type="molecule type" value="Genomic_DNA"/>
</dbReference>
<accession>A0A561Q7X0</accession>
<dbReference type="InterPro" id="IPR010982">
    <property type="entry name" value="Lambda_DNA-bd_dom_sf"/>
</dbReference>
<comment type="caution">
    <text evidence="4">The sequence shown here is derived from an EMBL/GenBank/DDBJ whole genome shotgun (WGS) entry which is preliminary data.</text>
</comment>
<dbReference type="PANTHER" id="PTHR46797:SF2">
    <property type="entry name" value="TRANSCRIPTIONAL REGULATOR"/>
    <property type="match status" value="1"/>
</dbReference>
<organism evidence="4 5">
    <name type="scientific">Neorhizobium alkalisoli</name>
    <dbReference type="NCBI Taxonomy" id="528178"/>
    <lineage>
        <taxon>Bacteria</taxon>
        <taxon>Pseudomonadati</taxon>
        <taxon>Pseudomonadota</taxon>
        <taxon>Alphaproteobacteria</taxon>
        <taxon>Hyphomicrobiales</taxon>
        <taxon>Rhizobiaceae</taxon>
        <taxon>Rhizobium/Agrobacterium group</taxon>
        <taxon>Neorhizobium</taxon>
    </lineage>
</organism>
<dbReference type="InterPro" id="IPR014710">
    <property type="entry name" value="RmlC-like_jellyroll"/>
</dbReference>
<dbReference type="InterPro" id="IPR013096">
    <property type="entry name" value="Cupin_2"/>
</dbReference>
<dbReference type="Pfam" id="PF01381">
    <property type="entry name" value="HTH_3"/>
    <property type="match status" value="1"/>
</dbReference>
<dbReference type="InterPro" id="IPR011051">
    <property type="entry name" value="RmlC_Cupin_sf"/>
</dbReference>
<dbReference type="Proteomes" id="UP000320653">
    <property type="component" value="Unassembled WGS sequence"/>
</dbReference>
<evidence type="ECO:0000259" key="3">
    <source>
        <dbReference type="PROSITE" id="PS50943"/>
    </source>
</evidence>
<reference evidence="4 5" key="1">
    <citation type="submission" date="2019-06" db="EMBL/GenBank/DDBJ databases">
        <title>Sorghum-associated microbial communities from plants grown in Nebraska, USA.</title>
        <authorList>
            <person name="Schachtman D."/>
        </authorList>
    </citation>
    <scope>NUCLEOTIDE SEQUENCE [LARGE SCALE GENOMIC DNA]</scope>
    <source>
        <strain evidence="4 5">1225</strain>
    </source>
</reference>
<dbReference type="Gene3D" id="2.60.120.10">
    <property type="entry name" value="Jelly Rolls"/>
    <property type="match status" value="1"/>
</dbReference>
<dbReference type="CDD" id="cd00093">
    <property type="entry name" value="HTH_XRE"/>
    <property type="match status" value="1"/>
</dbReference>